<dbReference type="GO" id="GO:0016279">
    <property type="term" value="F:protein-lysine N-methyltransferase activity"/>
    <property type="evidence" value="ECO:0007669"/>
    <property type="project" value="UniProtKB-UniRule"/>
</dbReference>
<keyword evidence="3 5" id="KW-0489">Methyltransferase</keyword>
<comment type="similarity">
    <text evidence="5">Belongs to the class I-like SAM-binding methyltransferase superfamily. EFM5 family.</text>
</comment>
<keyword evidence="7" id="KW-1185">Reference proteome</keyword>
<evidence type="ECO:0000256" key="2">
    <source>
        <dbReference type="ARBA" id="ARBA00022490"/>
    </source>
</evidence>
<gene>
    <name evidence="5" type="primary">EFM5</name>
    <name evidence="6" type="ORF">BU26DRAFT_517219</name>
</gene>
<keyword evidence="4 5" id="KW-0808">Transferase</keyword>
<dbReference type="OrthoDB" id="206354at2759"/>
<evidence type="ECO:0000256" key="1">
    <source>
        <dbReference type="ARBA" id="ARBA00004496"/>
    </source>
</evidence>
<dbReference type="InterPro" id="IPR041370">
    <property type="entry name" value="Mlase_EEF1AKMT1/ZCCHC4"/>
</dbReference>
<dbReference type="GO" id="GO:0003676">
    <property type="term" value="F:nucleic acid binding"/>
    <property type="evidence" value="ECO:0007669"/>
    <property type="project" value="InterPro"/>
</dbReference>
<dbReference type="GO" id="GO:0032259">
    <property type="term" value="P:methylation"/>
    <property type="evidence" value="ECO:0007669"/>
    <property type="project" value="UniProtKB-KW"/>
</dbReference>
<protein>
    <recommendedName>
        <fullName evidence="5">Protein-lysine N-methyltransferase EFM5</fullName>
        <ecNumber evidence="5">2.1.1.-</ecNumber>
    </recommendedName>
    <alternativeName>
        <fullName evidence="5">Elongation factor methyltransferase 5</fullName>
    </alternativeName>
</protein>
<dbReference type="Proteomes" id="UP000800094">
    <property type="component" value="Unassembled WGS sequence"/>
</dbReference>
<evidence type="ECO:0000256" key="4">
    <source>
        <dbReference type="ARBA" id="ARBA00022679"/>
    </source>
</evidence>
<evidence type="ECO:0000256" key="3">
    <source>
        <dbReference type="ARBA" id="ARBA00022603"/>
    </source>
</evidence>
<evidence type="ECO:0000256" key="5">
    <source>
        <dbReference type="HAMAP-Rule" id="MF_03187"/>
    </source>
</evidence>
<sequence length="249" mass="28481">MAPSDEDDDMPQLSAGALDALKDFYGERDARQKQFEDLKAQAEDNFEGKGRLSMEAFAEDWNASQFWYNDETATTLARQLLDGATDETRIAVVSAPSAFIQLKNLLSSGEYTCRPQLTLFEYDERFAVFKEFVRYDFEQPMKLPAELKSSFDRIVCDPPFLSQDCQTKAALTVRWLAESWTPQDPANKTGSFHLIVCTGERMETLIEKLYSKVGIHTTDFAVKHAKGLSNEFRCYANFECHDWKWAKQS</sequence>
<dbReference type="InterPro" id="IPR029063">
    <property type="entry name" value="SAM-dependent_MTases_sf"/>
</dbReference>
<dbReference type="Pfam" id="PF10237">
    <property type="entry name" value="N6-adenineMlase"/>
    <property type="match status" value="1"/>
</dbReference>
<dbReference type="AlphaFoldDB" id="A0A6A6IRC1"/>
<evidence type="ECO:0000313" key="6">
    <source>
        <dbReference type="EMBL" id="KAF2252628.1"/>
    </source>
</evidence>
<dbReference type="HAMAP" id="MF_03187">
    <property type="entry name" value="Methyltr_EFM5"/>
    <property type="match status" value="1"/>
</dbReference>
<dbReference type="InterPro" id="IPR019369">
    <property type="entry name" value="Efm5/EEF1AKMT1"/>
</dbReference>
<evidence type="ECO:0000313" key="7">
    <source>
        <dbReference type="Proteomes" id="UP000800094"/>
    </source>
</evidence>
<organism evidence="6 7">
    <name type="scientific">Trematosphaeria pertusa</name>
    <dbReference type="NCBI Taxonomy" id="390896"/>
    <lineage>
        <taxon>Eukaryota</taxon>
        <taxon>Fungi</taxon>
        <taxon>Dikarya</taxon>
        <taxon>Ascomycota</taxon>
        <taxon>Pezizomycotina</taxon>
        <taxon>Dothideomycetes</taxon>
        <taxon>Pleosporomycetidae</taxon>
        <taxon>Pleosporales</taxon>
        <taxon>Massarineae</taxon>
        <taxon>Trematosphaeriaceae</taxon>
        <taxon>Trematosphaeria</taxon>
    </lineage>
</organism>
<dbReference type="EC" id="2.1.1.-" evidence="5"/>
<dbReference type="SUPFAM" id="SSF53335">
    <property type="entry name" value="S-adenosyl-L-methionine-dependent methyltransferases"/>
    <property type="match status" value="1"/>
</dbReference>
<dbReference type="PANTHER" id="PTHR13200">
    <property type="entry name" value="EEF1A LYSINE METHYLTRANSFERASE 1"/>
    <property type="match status" value="1"/>
</dbReference>
<reference evidence="6" key="1">
    <citation type="journal article" date="2020" name="Stud. Mycol.">
        <title>101 Dothideomycetes genomes: a test case for predicting lifestyles and emergence of pathogens.</title>
        <authorList>
            <person name="Haridas S."/>
            <person name="Albert R."/>
            <person name="Binder M."/>
            <person name="Bloem J."/>
            <person name="Labutti K."/>
            <person name="Salamov A."/>
            <person name="Andreopoulos B."/>
            <person name="Baker S."/>
            <person name="Barry K."/>
            <person name="Bills G."/>
            <person name="Bluhm B."/>
            <person name="Cannon C."/>
            <person name="Castanera R."/>
            <person name="Culley D."/>
            <person name="Daum C."/>
            <person name="Ezra D."/>
            <person name="Gonzalez J."/>
            <person name="Henrissat B."/>
            <person name="Kuo A."/>
            <person name="Liang C."/>
            <person name="Lipzen A."/>
            <person name="Lutzoni F."/>
            <person name="Magnuson J."/>
            <person name="Mondo S."/>
            <person name="Nolan M."/>
            <person name="Ohm R."/>
            <person name="Pangilinan J."/>
            <person name="Park H.-J."/>
            <person name="Ramirez L."/>
            <person name="Alfaro M."/>
            <person name="Sun H."/>
            <person name="Tritt A."/>
            <person name="Yoshinaga Y."/>
            <person name="Zwiers L.-H."/>
            <person name="Turgeon B."/>
            <person name="Goodwin S."/>
            <person name="Spatafora J."/>
            <person name="Crous P."/>
            <person name="Grigoriev I."/>
        </authorList>
    </citation>
    <scope>NUCLEOTIDE SEQUENCE</scope>
    <source>
        <strain evidence="6">CBS 122368</strain>
    </source>
</reference>
<name>A0A6A6IRC1_9PLEO</name>
<keyword evidence="2 5" id="KW-0963">Cytoplasm</keyword>
<dbReference type="EMBL" id="ML987192">
    <property type="protein sequence ID" value="KAF2252628.1"/>
    <property type="molecule type" value="Genomic_DNA"/>
</dbReference>
<dbReference type="PROSITE" id="PS00092">
    <property type="entry name" value="N6_MTASE"/>
    <property type="match status" value="1"/>
</dbReference>
<dbReference type="InterPro" id="IPR002052">
    <property type="entry name" value="DNA_methylase_N6_adenine_CS"/>
</dbReference>
<accession>A0A6A6IRC1</accession>
<comment type="subcellular location">
    <subcellularLocation>
        <location evidence="1 5">Cytoplasm</location>
    </subcellularLocation>
</comment>
<dbReference type="PANTHER" id="PTHR13200:SF0">
    <property type="entry name" value="EEF1A LYSINE METHYLTRANSFERASE 1"/>
    <property type="match status" value="1"/>
</dbReference>
<proteinExistence type="inferred from homology"/>
<comment type="function">
    <text evidence="5">S-adenosyl-L-methionine-dependent protein-lysine N-methyltransferase that trimethylates elongation factor 1-alpha at 'Lys-79'.</text>
</comment>
<dbReference type="GO" id="GO:0005737">
    <property type="term" value="C:cytoplasm"/>
    <property type="evidence" value="ECO:0007669"/>
    <property type="project" value="UniProtKB-SubCell"/>
</dbReference>